<evidence type="ECO:0000259" key="6">
    <source>
        <dbReference type="Pfam" id="PF02610"/>
    </source>
</evidence>
<keyword evidence="2" id="KW-0054">Arabinose catabolism</keyword>
<keyword evidence="5" id="KW-0119">Carbohydrate metabolism</keyword>
<dbReference type="InterPro" id="IPR004216">
    <property type="entry name" value="Fuc/Ara_isomerase_C"/>
</dbReference>
<proteinExistence type="inferred from homology"/>
<evidence type="ECO:0000256" key="1">
    <source>
        <dbReference type="ARBA" id="ARBA00022723"/>
    </source>
</evidence>
<evidence type="ECO:0000256" key="2">
    <source>
        <dbReference type="ARBA" id="ARBA00022935"/>
    </source>
</evidence>
<dbReference type="NCBIfam" id="NF002795">
    <property type="entry name" value="PRK02929.1"/>
    <property type="match status" value="1"/>
</dbReference>
<dbReference type="InterPro" id="IPR009015">
    <property type="entry name" value="Fucose_isomerase_N/cen_sf"/>
</dbReference>
<evidence type="ECO:0000259" key="7">
    <source>
        <dbReference type="Pfam" id="PF11762"/>
    </source>
</evidence>
<dbReference type="Pfam" id="PF02610">
    <property type="entry name" value="AraA_N"/>
    <property type="match status" value="1"/>
</dbReference>
<evidence type="ECO:0000256" key="4">
    <source>
        <dbReference type="ARBA" id="ARBA00023235"/>
    </source>
</evidence>
<accession>A0A3B0TW40</accession>
<dbReference type="Pfam" id="PF11762">
    <property type="entry name" value="Arabinose_Iso_C"/>
    <property type="match status" value="1"/>
</dbReference>
<keyword evidence="4 9" id="KW-0413">Isomerase</keyword>
<dbReference type="PIRSF" id="PIRSF001478">
    <property type="entry name" value="L-ara_isomerase"/>
    <property type="match status" value="1"/>
</dbReference>
<dbReference type="GO" id="GO:0008733">
    <property type="term" value="F:L-arabinose isomerase activity"/>
    <property type="evidence" value="ECO:0007669"/>
    <property type="project" value="UniProtKB-EC"/>
</dbReference>
<dbReference type="EC" id="5.3.1.4" evidence="9"/>
<name>A0A3B0TW40_9ZZZZ</name>
<dbReference type="AlphaFoldDB" id="A0A3B0TW40"/>
<dbReference type="GO" id="GO:0019569">
    <property type="term" value="P:L-arabinose catabolic process to D-xylulose 5-phosphate"/>
    <property type="evidence" value="ECO:0007669"/>
    <property type="project" value="TreeGrafter"/>
</dbReference>
<feature type="domain" description="L-arabinose isomerase C-terminal" evidence="7">
    <location>
        <begin position="330"/>
        <end position="473"/>
    </location>
</feature>
<dbReference type="InterPro" id="IPR055390">
    <property type="entry name" value="AraA_central"/>
</dbReference>
<dbReference type="HAMAP" id="MF_00519">
    <property type="entry name" value="Arabinose_Isome"/>
    <property type="match status" value="1"/>
</dbReference>
<organism evidence="9">
    <name type="scientific">hydrothermal vent metagenome</name>
    <dbReference type="NCBI Taxonomy" id="652676"/>
    <lineage>
        <taxon>unclassified sequences</taxon>
        <taxon>metagenomes</taxon>
        <taxon>ecological metagenomes</taxon>
    </lineage>
</organism>
<dbReference type="InterPro" id="IPR003762">
    <property type="entry name" value="Lara_isomerase"/>
</dbReference>
<evidence type="ECO:0000256" key="5">
    <source>
        <dbReference type="ARBA" id="ARBA00023277"/>
    </source>
</evidence>
<keyword evidence="3" id="KW-0464">Manganese</keyword>
<dbReference type="InterPro" id="IPR038583">
    <property type="entry name" value="AraA_N_sf"/>
</dbReference>
<reference evidence="9" key="1">
    <citation type="submission" date="2018-06" db="EMBL/GenBank/DDBJ databases">
        <authorList>
            <person name="Zhirakovskaya E."/>
        </authorList>
    </citation>
    <scope>NUCLEOTIDE SEQUENCE</scope>
</reference>
<dbReference type="CDD" id="cd03557">
    <property type="entry name" value="L-arabinose_isomerase"/>
    <property type="match status" value="1"/>
</dbReference>
<feature type="domain" description="L-arabinose isomerase central" evidence="8">
    <location>
        <begin position="179"/>
        <end position="326"/>
    </location>
</feature>
<dbReference type="PANTHER" id="PTHR38464:SF1">
    <property type="entry name" value="L-ARABINOSE ISOMERASE"/>
    <property type="match status" value="1"/>
</dbReference>
<gene>
    <name evidence="9" type="ORF">MNBD_BACTEROID01-2296</name>
</gene>
<dbReference type="SUPFAM" id="SSF50443">
    <property type="entry name" value="FucI/AraA C-terminal domain-like"/>
    <property type="match status" value="1"/>
</dbReference>
<dbReference type="Pfam" id="PF24856">
    <property type="entry name" value="AraA_central"/>
    <property type="match status" value="1"/>
</dbReference>
<protein>
    <submittedName>
        <fullName evidence="9">L-arabinose isomerase</fullName>
        <ecNumber evidence="9">5.3.1.4</ecNumber>
    </submittedName>
</protein>
<dbReference type="EMBL" id="UOEP01000133">
    <property type="protein sequence ID" value="VAW20980.1"/>
    <property type="molecule type" value="Genomic_DNA"/>
</dbReference>
<dbReference type="InterPro" id="IPR024664">
    <property type="entry name" value="Ara_Isoase_C"/>
</dbReference>
<dbReference type="PANTHER" id="PTHR38464">
    <property type="entry name" value="L-ARABINOSE ISOMERASE"/>
    <property type="match status" value="1"/>
</dbReference>
<evidence type="ECO:0000256" key="3">
    <source>
        <dbReference type="ARBA" id="ARBA00023211"/>
    </source>
</evidence>
<evidence type="ECO:0000259" key="8">
    <source>
        <dbReference type="Pfam" id="PF24856"/>
    </source>
</evidence>
<feature type="domain" description="L-arabinose isomerase N-terminal" evidence="6">
    <location>
        <begin position="9"/>
        <end position="175"/>
    </location>
</feature>
<dbReference type="Gene3D" id="3.40.50.10940">
    <property type="match status" value="1"/>
</dbReference>
<sequence length="503" mass="55879">MEDLNLNQYEVWFVTGSQYLYGEETLKQVAADSKRIAEGLNDAPPIPVKVVFKPTVTSPEDIYKVCKEANSTEKCVGLITWMHTFSPAKMWIAGLKILQKPIVHLHTQFNRDIPWPEINMDFMNLNQSAHGGREFGFMLTRMRIERKVIVGYWQDPRVQGEIGVWVRAACAWADTQNLKIARFGDNMREVAVTEGDKVEAQLKMGYSVYGYGIGDLVKFVNEVTDSQISQLVQEYETLYNLSPNIRKGGDARGPLLEAARIELGMRGFLENGGFKAFTTTFEDLHGLSQLPGLAVQRLMADGYGFGAEGDWKTSALVRAVKVMASGLKGGTSFMEDYTYHLDPSGMKVLGAHMLEVCESIAGGKPSLSVHPLGIGGKADPPRLIFTVPGGPGLNASIMDMGNRFRMLVNEVNVVKPGHKLPKLPVASALWMPKPNLEVAAAAWIYAGGAHHTAFSQAITPDYLQDYAEIANIEYMLIDDSTEINAFKKELRFNEVYYHIFNKP</sequence>
<dbReference type="GO" id="GO:0046872">
    <property type="term" value="F:metal ion binding"/>
    <property type="evidence" value="ECO:0007669"/>
    <property type="project" value="UniProtKB-KW"/>
</dbReference>
<evidence type="ECO:0000313" key="9">
    <source>
        <dbReference type="EMBL" id="VAW20980.1"/>
    </source>
</evidence>
<dbReference type="SUPFAM" id="SSF53743">
    <property type="entry name" value="FucI/AraA N-terminal and middle domains"/>
    <property type="match status" value="1"/>
</dbReference>
<dbReference type="GO" id="GO:0005829">
    <property type="term" value="C:cytosol"/>
    <property type="evidence" value="ECO:0007669"/>
    <property type="project" value="TreeGrafter"/>
</dbReference>
<dbReference type="InterPro" id="IPR055389">
    <property type="entry name" value="AraA_N"/>
</dbReference>
<keyword evidence="1" id="KW-0479">Metal-binding</keyword>